<evidence type="ECO:0000313" key="1">
    <source>
        <dbReference type="EMBL" id="WOB11283.1"/>
    </source>
</evidence>
<evidence type="ECO:0000313" key="2">
    <source>
        <dbReference type="Proteomes" id="UP001303946"/>
    </source>
</evidence>
<protein>
    <submittedName>
        <fullName evidence="1">Uncharacterized protein</fullName>
    </submittedName>
</protein>
<geneLocation type="plasmid" evidence="1 2">
    <name>unnamed1</name>
</geneLocation>
<reference evidence="1 2" key="1">
    <citation type="submission" date="2023-10" db="EMBL/GenBank/DDBJ databases">
        <title>Bacteria for the degradation of biodegradable plastic PBAT(Polybutylene adipate terephthalate).</title>
        <authorList>
            <person name="Weon H.-Y."/>
            <person name="Yeon J."/>
        </authorList>
    </citation>
    <scope>NUCLEOTIDE SEQUENCE [LARGE SCALE GENOMIC DNA]</scope>
    <source>
        <strain evidence="1 2">SBD 7-3</strain>
        <plasmid evidence="1 2">unnamed1</plasmid>
    </source>
</reference>
<proteinExistence type="predicted"/>
<dbReference type="Proteomes" id="UP001303946">
    <property type="component" value="Plasmid unnamed1"/>
</dbReference>
<accession>A0ABZ0D264</accession>
<organism evidence="1 2">
    <name type="scientific">Piscinibacter gummiphilus</name>
    <dbReference type="NCBI Taxonomy" id="946333"/>
    <lineage>
        <taxon>Bacteria</taxon>
        <taxon>Pseudomonadati</taxon>
        <taxon>Pseudomonadota</taxon>
        <taxon>Betaproteobacteria</taxon>
        <taxon>Burkholderiales</taxon>
        <taxon>Sphaerotilaceae</taxon>
        <taxon>Piscinibacter</taxon>
    </lineage>
</organism>
<keyword evidence="1" id="KW-0614">Plasmid</keyword>
<name>A0ABZ0D264_9BURK</name>
<gene>
    <name evidence="1" type="ORF">RXV79_27000</name>
</gene>
<keyword evidence="2" id="KW-1185">Reference proteome</keyword>
<sequence length="107" mass="11702">MKILKELPEGTIWPHLLEAIDRQARADIEGYAASRRNDVKRGAETPELAAVMVEKYGAGLAAALDIAGIDSTVQAVTDQLVRQIDPEFEQHRAARWAARPAGLQLTV</sequence>
<dbReference type="EMBL" id="CP136337">
    <property type="protein sequence ID" value="WOB11283.1"/>
    <property type="molecule type" value="Genomic_DNA"/>
</dbReference>
<dbReference type="RefSeq" id="WP_316704503.1">
    <property type="nucleotide sequence ID" value="NZ_CP136337.1"/>
</dbReference>